<dbReference type="SMART" id="SM00829">
    <property type="entry name" value="PKS_ER"/>
    <property type="match status" value="1"/>
</dbReference>
<dbReference type="Pfam" id="PF00107">
    <property type="entry name" value="ADH_zinc_N"/>
    <property type="match status" value="1"/>
</dbReference>
<dbReference type="InterPro" id="IPR020843">
    <property type="entry name" value="ER"/>
</dbReference>
<dbReference type="InterPro" id="IPR051603">
    <property type="entry name" value="Zinc-ADH_QOR/CCCR"/>
</dbReference>
<dbReference type="EMBL" id="LECT01000014">
    <property type="protein sequence ID" value="KLU06561.1"/>
    <property type="molecule type" value="Genomic_DNA"/>
</dbReference>
<dbReference type="AlphaFoldDB" id="A0A0J1BJ23"/>
<dbReference type="PANTHER" id="PTHR44154:SF1">
    <property type="entry name" value="QUINONE OXIDOREDUCTASE"/>
    <property type="match status" value="1"/>
</dbReference>
<gene>
    <name evidence="3" type="ORF">RISK_001316</name>
</gene>
<evidence type="ECO:0000313" key="3">
    <source>
        <dbReference type="EMBL" id="KLU06561.1"/>
    </source>
</evidence>
<keyword evidence="1" id="KW-0521">NADP</keyword>
<evidence type="ECO:0000313" key="4">
    <source>
        <dbReference type="Proteomes" id="UP000036367"/>
    </source>
</evidence>
<sequence>MTLDFPFDERPLQRVRPMKAAFITEPGPADSIQIAEQPDPTPGPGQVLIRVYASAINPIDTYIRSGAIAMDLPQPFVPGCDAAGVVENVGPGVKRFTIGDRVWCTNQGLLGRQGTLAELIAVEEGWVFKLPEPVPYEDAAACALVGVTAHLGLFREAQLSPGESILVIGGSGGVGSMVVQMAAAKGARVITTAGSEAKAQVCRDLGAEEVILYNEESIAEKTKAFASDGVNVFWETRREPDFDVAVDLLAGRGRMVLMAGRDARPAFPVGPFYVKECSLHGFVMFKATPMEMKTAAEDISNWLASGKLSANISARFTLEEAAQAHALQESATLEDSSQLAGKIIVNLNT</sequence>
<dbReference type="SUPFAM" id="SSF50129">
    <property type="entry name" value="GroES-like"/>
    <property type="match status" value="1"/>
</dbReference>
<dbReference type="Pfam" id="PF08240">
    <property type="entry name" value="ADH_N"/>
    <property type="match status" value="1"/>
</dbReference>
<dbReference type="InterPro" id="IPR036291">
    <property type="entry name" value="NAD(P)-bd_dom_sf"/>
</dbReference>
<evidence type="ECO:0000259" key="2">
    <source>
        <dbReference type="SMART" id="SM00829"/>
    </source>
</evidence>
<dbReference type="InterPro" id="IPR011032">
    <property type="entry name" value="GroES-like_sf"/>
</dbReference>
<comment type="caution">
    <text evidence="3">The sequence shown here is derived from an EMBL/GenBank/DDBJ whole genome shotgun (WGS) entry which is preliminary data.</text>
</comment>
<feature type="domain" description="Enoyl reductase (ER)" evidence="2">
    <location>
        <begin position="27"/>
        <end position="345"/>
    </location>
</feature>
<dbReference type="CDD" id="cd08253">
    <property type="entry name" value="zeta_crystallin"/>
    <property type="match status" value="1"/>
</dbReference>
<dbReference type="Proteomes" id="UP000036367">
    <property type="component" value="Unassembled WGS sequence"/>
</dbReference>
<dbReference type="PANTHER" id="PTHR44154">
    <property type="entry name" value="QUINONE OXIDOREDUCTASE"/>
    <property type="match status" value="1"/>
</dbReference>
<name>A0A0J1BJ23_RHOIS</name>
<dbReference type="Gene3D" id="3.90.180.10">
    <property type="entry name" value="Medium-chain alcohol dehydrogenases, catalytic domain"/>
    <property type="match status" value="1"/>
</dbReference>
<keyword evidence="4" id="KW-1185">Reference proteome</keyword>
<organism evidence="3 4">
    <name type="scientific">Rhodopirellula islandica</name>
    <dbReference type="NCBI Taxonomy" id="595434"/>
    <lineage>
        <taxon>Bacteria</taxon>
        <taxon>Pseudomonadati</taxon>
        <taxon>Planctomycetota</taxon>
        <taxon>Planctomycetia</taxon>
        <taxon>Pirellulales</taxon>
        <taxon>Pirellulaceae</taxon>
        <taxon>Rhodopirellula</taxon>
    </lineage>
</organism>
<dbReference type="SUPFAM" id="SSF51735">
    <property type="entry name" value="NAD(P)-binding Rossmann-fold domains"/>
    <property type="match status" value="1"/>
</dbReference>
<reference evidence="3" key="1">
    <citation type="submission" date="2015-05" db="EMBL/GenBank/DDBJ databases">
        <title>Permanent draft genome of Rhodopirellula islandicus K833.</title>
        <authorList>
            <person name="Kizina J."/>
            <person name="Richter M."/>
            <person name="Glockner F.O."/>
            <person name="Harder J."/>
        </authorList>
    </citation>
    <scope>NUCLEOTIDE SEQUENCE [LARGE SCALE GENOMIC DNA]</scope>
    <source>
        <strain evidence="3">K833</strain>
    </source>
</reference>
<dbReference type="Gene3D" id="3.40.50.720">
    <property type="entry name" value="NAD(P)-binding Rossmann-like Domain"/>
    <property type="match status" value="1"/>
</dbReference>
<dbReference type="GO" id="GO:0016491">
    <property type="term" value="F:oxidoreductase activity"/>
    <property type="evidence" value="ECO:0007669"/>
    <property type="project" value="InterPro"/>
</dbReference>
<dbReference type="STRING" id="595434.RISK_001316"/>
<evidence type="ECO:0000256" key="1">
    <source>
        <dbReference type="ARBA" id="ARBA00022857"/>
    </source>
</evidence>
<dbReference type="InterPro" id="IPR013154">
    <property type="entry name" value="ADH-like_N"/>
</dbReference>
<accession>A0A0J1BJ23</accession>
<dbReference type="PATRIC" id="fig|595434.4.peg.1265"/>
<dbReference type="InterPro" id="IPR013149">
    <property type="entry name" value="ADH-like_C"/>
</dbReference>
<protein>
    <submittedName>
        <fullName evidence="3">Alcohol dehydrogenase zinc-binding domain protein</fullName>
    </submittedName>
</protein>
<proteinExistence type="predicted"/>